<sequence>MKGRWETEIPSTRGIVRHDSHLRKSGIDPAGDLARLTPGWEASRLTAQPPRPPGKRECPPAKDEVLSLFPFVKIRHVKKIHPSGHYYLGGYSFGATVAFEMALQLENMGEKVSLFLIGGSPSWLSTYVDNVRPAGETTDSSADENAALAYFVSEYLDLDIHEVRNKFETSSPRVKRSTLLAKLLAARSSCPSEQIVAAADSLYKRITTALTYKPKEKFKGSVSLFRTQNHDSNISYECDLFKVKAHTNL</sequence>
<dbReference type="InterPro" id="IPR029058">
    <property type="entry name" value="AB_hydrolase_fold"/>
</dbReference>
<dbReference type="EMBL" id="JARBHB010000001">
    <property type="protein sequence ID" value="KAJ8898151.1"/>
    <property type="molecule type" value="Genomic_DNA"/>
</dbReference>
<comment type="caution">
    <text evidence="3">The sequence shown here is derived from an EMBL/GenBank/DDBJ whole genome shotgun (WGS) entry which is preliminary data.</text>
</comment>
<dbReference type="Proteomes" id="UP001159363">
    <property type="component" value="Chromosome 1"/>
</dbReference>
<evidence type="ECO:0000256" key="1">
    <source>
        <dbReference type="ARBA" id="ARBA00012480"/>
    </source>
</evidence>
<dbReference type="Pfam" id="PF00975">
    <property type="entry name" value="Thioesterase"/>
    <property type="match status" value="1"/>
</dbReference>
<protein>
    <recommendedName>
        <fullName evidence="1">oleoyl-[acyl-carrier-protein] hydrolase</fullName>
        <ecNumber evidence="1">3.1.2.14</ecNumber>
    </recommendedName>
</protein>
<reference evidence="3 4" key="1">
    <citation type="submission" date="2023-02" db="EMBL/GenBank/DDBJ databases">
        <title>LHISI_Scaffold_Assembly.</title>
        <authorList>
            <person name="Stuart O.P."/>
            <person name="Cleave R."/>
            <person name="Magrath M.J.L."/>
            <person name="Mikheyev A.S."/>
        </authorList>
    </citation>
    <scope>NUCLEOTIDE SEQUENCE [LARGE SCALE GENOMIC DNA]</scope>
    <source>
        <strain evidence="3">Daus_M_001</strain>
        <tissue evidence="3">Leg muscle</tissue>
    </source>
</reference>
<organism evidence="3 4">
    <name type="scientific">Dryococelus australis</name>
    <dbReference type="NCBI Taxonomy" id="614101"/>
    <lineage>
        <taxon>Eukaryota</taxon>
        <taxon>Metazoa</taxon>
        <taxon>Ecdysozoa</taxon>
        <taxon>Arthropoda</taxon>
        <taxon>Hexapoda</taxon>
        <taxon>Insecta</taxon>
        <taxon>Pterygota</taxon>
        <taxon>Neoptera</taxon>
        <taxon>Polyneoptera</taxon>
        <taxon>Phasmatodea</taxon>
        <taxon>Verophasmatodea</taxon>
        <taxon>Anareolatae</taxon>
        <taxon>Phasmatidae</taxon>
        <taxon>Eurycanthinae</taxon>
        <taxon>Dryococelus</taxon>
    </lineage>
</organism>
<feature type="domain" description="Thioesterase" evidence="2">
    <location>
        <begin position="74"/>
        <end position="129"/>
    </location>
</feature>
<evidence type="ECO:0000259" key="2">
    <source>
        <dbReference type="Pfam" id="PF00975"/>
    </source>
</evidence>
<proteinExistence type="predicted"/>
<evidence type="ECO:0000313" key="3">
    <source>
        <dbReference type="EMBL" id="KAJ8898151.1"/>
    </source>
</evidence>
<dbReference type="Gene3D" id="3.40.50.1820">
    <property type="entry name" value="alpha/beta hydrolase"/>
    <property type="match status" value="1"/>
</dbReference>
<accession>A0ABQ9INB1</accession>
<name>A0ABQ9INB1_9NEOP</name>
<keyword evidence="4" id="KW-1185">Reference proteome</keyword>
<evidence type="ECO:0000313" key="4">
    <source>
        <dbReference type="Proteomes" id="UP001159363"/>
    </source>
</evidence>
<gene>
    <name evidence="3" type="ORF">PR048_003511</name>
</gene>
<dbReference type="InterPro" id="IPR001031">
    <property type="entry name" value="Thioesterase"/>
</dbReference>
<dbReference type="EC" id="3.1.2.14" evidence="1"/>
<dbReference type="SUPFAM" id="SSF53474">
    <property type="entry name" value="alpha/beta-Hydrolases"/>
    <property type="match status" value="1"/>
</dbReference>